<name>A0A8S1CAB6_9INSE</name>
<dbReference type="InterPro" id="IPR055444">
    <property type="entry name" value="ARM_ECM29"/>
</dbReference>
<evidence type="ECO:0000256" key="2">
    <source>
        <dbReference type="ARBA" id="ARBA00022490"/>
    </source>
</evidence>
<keyword evidence="10" id="KW-1185">Reference proteome</keyword>
<feature type="domain" description="Proteasome adapter and scaffold protein ECM29 HEAT-repeat" evidence="8">
    <location>
        <begin position="1270"/>
        <end position="1435"/>
    </location>
</feature>
<gene>
    <name evidence="9" type="ORF">CLODIP_2_CD14393</name>
</gene>
<sequence>MFLRYSIGLVLILVIKILALLEKVVLRIGSAATDEQLQSVVSKFLPPVLLKLSSQQDGVRKKVLELLVHVNKRIKNRPVVQLPVDALLLQYQDPTASTFVTNFTIIYIKLGYPRMPTAKQAELAPCLLNALVDKPQSHQDSLLLLLMPIMGEVKFEGSNFFRLSEKPNLAKLLLEFMLDMLLLPYGARPSKAPVAVARQQQNQQQSQMPQPGAQQGGQQAANQCQVPPGMSEYGFKRVCGENELKAEQLEQIKLGIIKFLSGSDIPEADKLCPLSVAAADTRFAVAEAADSELKKIVHNLDWSSPSLMQLVFLIFLGNIPAKQVKQELKRYPANTRIRLKLLPLLCRARGAALQFPACIQVVFDCLYGHNTNLRLKLTALHYTTIIIHAAPATRLSPVAGVLLSGMLKLIAEEQDKQLKILAYSTVGHLGHKMPILVSKDLTLVQTFFDALAQEDPGVKESVREALLNFSTAFNSLDQAKKTMLAAMLAKSVESPESMVRFVAVRYIVSVFDSKDALSRLMLLLATTDVKDEVSNEAQKALYGIDKGETDEGRPEMPTFFDMVTQIKQKIEFKAESAAPGSLNTLPFSPEVFTQMLTFTRLCLASKAGAKMAAHVARPQPLAATPTLRHLIRQVLANESTAACLKEYFALLRDLLTASPVVNPLCFLVELVGCAPEEFAPSLCSSLKMVTGLSVSTKRGLREMGSQLYGIMLAYTEDDPKFESSLCELNKALTSKNFETKHGALLTLGFGLERRLFLLQQQNKLSAKLVSWPNLKQAVLSIIGLVNDNQQMLKSSACFALGEVGRRASLPLEKGSLKEEPGKLDVANQLLGIVRNNKLPIKVKEEAAKAAGLLCVGENFPHRREIMQSLLDSAKESREVDAHLMVSETLVTCALGPGGPNSRDLWSVTEEEFKVPPETDLTHLEWLLEQLLGRMVPDLHPASRQASCIWLLAIVKHCHSLAPVALKRTKIQSAFMDLLSDNNDLVQDLASKGLGFVYEASSEEEQKELVQNLLEQLSSGKKAVQKVTADTKVFAEGQLGQNPSGGNLSTYKELCSLASELNQPDLIYKFMHLANHNNAWNSKLGAAFGFSSIMAKAGEQVEPYMPKLVPRLYRYRFDPNPRIQASMASIWQALVKEQKETVDRYECEIMEDLLTNLTSGQWRVRLSCCNAVSDLLRSRNLHPFERQVSRLWDTMMLVMDDVHEGTRQAATHAAETLSKSLIKICGEDRAKAVVAEVLESVLNGLHSKVSEIRAVCLSTISDLVKTSGDLLVPHLRVILVALLQAVGEADPASLNTLSLQLSGGGTSAQKQQEILDHARAHSIRGHPAMQTINRLMLHVTVDVVSTCVSDLADLCGTQVHLGTRVGVAHFLELILRQLGADLSPHMSKLIWAMVKGLEDRNAAVRTIFAQTLGHLLHIAEQNIAQKVLAKLQKLYFDKQDDATSGAIAQVLLTLGQNYSDAIKDHIRSQIIPLAFLGMHTAASPENNLRELWTEVWTESVTWTEAGLRAHLPAVTLMLKDAIESRSWSLKAQSAEAICAVAAKLKGDLPDETRKELATLLLAALTGRTFAGKEAILEATASFTKSCSVALKEELNQIVDDNQANDILKAMMREARKESPQYRIHALVALGDTLQALEVDSFEEVYTMVTPILKKGLNEKDSSDSEDDKPGNKGGEIRIRLKESCYECLGKAWPKTVETQTKFRLQVLQECVEQLPSSPRSLQVAIMAALKQYMEHLHLPQEPMSEDEPDELETILAQLIKALSCALSVSKHPKLRKEALGVLFLLVKRLKDEDRKSQIANIEKKLKKNLEEASRDSMPEIKSKVADIRELFKGL</sequence>
<dbReference type="InterPro" id="IPR011989">
    <property type="entry name" value="ARM-like"/>
</dbReference>
<evidence type="ECO:0000259" key="7">
    <source>
        <dbReference type="Pfam" id="PF23702"/>
    </source>
</evidence>
<keyword evidence="2" id="KW-0963">Cytoplasm</keyword>
<dbReference type="Pfam" id="PF23731">
    <property type="entry name" value="ARM_ECM29_C"/>
    <property type="match status" value="1"/>
</dbReference>
<dbReference type="SUPFAM" id="SSF48371">
    <property type="entry name" value="ARM repeat"/>
    <property type="match status" value="3"/>
</dbReference>
<evidence type="ECO:0000259" key="6">
    <source>
        <dbReference type="Pfam" id="PF13001"/>
    </source>
</evidence>
<evidence type="ECO:0000256" key="1">
    <source>
        <dbReference type="ARBA" id="ARBA00004496"/>
    </source>
</evidence>
<dbReference type="PANTHER" id="PTHR23346">
    <property type="entry name" value="TRANSLATIONAL ACTIVATOR GCN1-RELATED"/>
    <property type="match status" value="1"/>
</dbReference>
<dbReference type="Pfam" id="PF24492">
    <property type="entry name" value="HEAT_ECM29"/>
    <property type="match status" value="1"/>
</dbReference>
<accession>A0A8S1CAB6</accession>
<evidence type="ECO:0000313" key="9">
    <source>
        <dbReference type="EMBL" id="CAB3362539.1"/>
    </source>
</evidence>
<keyword evidence="4" id="KW-0647">Proteasome</keyword>
<dbReference type="GO" id="GO:0000502">
    <property type="term" value="C:proteasome complex"/>
    <property type="evidence" value="ECO:0007669"/>
    <property type="project" value="UniProtKB-KW"/>
</dbReference>
<dbReference type="GO" id="GO:0036503">
    <property type="term" value="P:ERAD pathway"/>
    <property type="evidence" value="ECO:0007669"/>
    <property type="project" value="TreeGrafter"/>
</dbReference>
<dbReference type="Gene3D" id="1.25.10.10">
    <property type="entry name" value="Leucine-rich Repeat Variant"/>
    <property type="match status" value="4"/>
</dbReference>
<dbReference type="InterPro" id="IPR016024">
    <property type="entry name" value="ARM-type_fold"/>
</dbReference>
<evidence type="ECO:0000259" key="8">
    <source>
        <dbReference type="Pfam" id="PF24492"/>
    </source>
</evidence>
<organism evidence="9 10">
    <name type="scientific">Cloeon dipterum</name>
    <dbReference type="NCBI Taxonomy" id="197152"/>
    <lineage>
        <taxon>Eukaryota</taxon>
        <taxon>Metazoa</taxon>
        <taxon>Ecdysozoa</taxon>
        <taxon>Arthropoda</taxon>
        <taxon>Hexapoda</taxon>
        <taxon>Insecta</taxon>
        <taxon>Pterygota</taxon>
        <taxon>Palaeoptera</taxon>
        <taxon>Ephemeroptera</taxon>
        <taxon>Pisciforma</taxon>
        <taxon>Baetidae</taxon>
        <taxon>Cloeon</taxon>
    </lineage>
</organism>
<reference evidence="9 10" key="1">
    <citation type="submission" date="2020-04" db="EMBL/GenBank/DDBJ databases">
        <authorList>
            <person name="Alioto T."/>
            <person name="Alioto T."/>
            <person name="Gomez Garrido J."/>
        </authorList>
    </citation>
    <scope>NUCLEOTIDE SEQUENCE [LARGE SCALE GENOMIC DNA]</scope>
</reference>
<dbReference type="Proteomes" id="UP000494165">
    <property type="component" value="Unassembled WGS sequence"/>
</dbReference>
<dbReference type="GO" id="GO:0005737">
    <property type="term" value="C:cytoplasm"/>
    <property type="evidence" value="ECO:0007669"/>
    <property type="project" value="UniProtKB-SubCell"/>
</dbReference>
<feature type="domain" description="Proteasome component Ecm29 N-terminal" evidence="6">
    <location>
        <begin position="21"/>
        <end position="525"/>
    </location>
</feature>
<evidence type="ECO:0000256" key="4">
    <source>
        <dbReference type="ARBA" id="ARBA00022942"/>
    </source>
</evidence>
<dbReference type="InterPro" id="IPR024372">
    <property type="entry name" value="Ecm29_N"/>
</dbReference>
<evidence type="ECO:0000256" key="5">
    <source>
        <dbReference type="SAM" id="MobiDB-lite"/>
    </source>
</evidence>
<feature type="domain" description="ECM29 ARM-like repeats" evidence="7">
    <location>
        <begin position="623"/>
        <end position="803"/>
    </location>
</feature>
<dbReference type="Pfam" id="PF23702">
    <property type="entry name" value="ARM_ECM29"/>
    <property type="match status" value="1"/>
</dbReference>
<dbReference type="GO" id="GO:0005634">
    <property type="term" value="C:nucleus"/>
    <property type="evidence" value="ECO:0007669"/>
    <property type="project" value="TreeGrafter"/>
</dbReference>
<keyword evidence="3" id="KW-0677">Repeat</keyword>
<evidence type="ECO:0008006" key="11">
    <source>
        <dbReference type="Google" id="ProtNLM"/>
    </source>
</evidence>
<dbReference type="GO" id="GO:0060090">
    <property type="term" value="F:molecular adaptor activity"/>
    <property type="evidence" value="ECO:0007669"/>
    <property type="project" value="InterPro"/>
</dbReference>
<dbReference type="OrthoDB" id="16066at2759"/>
<comment type="subcellular location">
    <subcellularLocation>
        <location evidence="1">Cytoplasm</location>
    </subcellularLocation>
</comment>
<comment type="caution">
    <text evidence="9">The sequence shown here is derived from an EMBL/GenBank/DDBJ whole genome shotgun (WGS) entry which is preliminary data.</text>
</comment>
<feature type="region of interest" description="Disordered" evidence="5">
    <location>
        <begin position="194"/>
        <end position="224"/>
    </location>
</feature>
<proteinExistence type="predicted"/>
<dbReference type="EMBL" id="CADEPI010000009">
    <property type="protein sequence ID" value="CAB3362539.1"/>
    <property type="molecule type" value="Genomic_DNA"/>
</dbReference>
<dbReference type="GO" id="GO:0043248">
    <property type="term" value="P:proteasome assembly"/>
    <property type="evidence" value="ECO:0007669"/>
    <property type="project" value="InterPro"/>
</dbReference>
<dbReference type="InterPro" id="IPR055443">
    <property type="entry name" value="HEAT_ECM29"/>
</dbReference>
<evidence type="ECO:0000313" key="10">
    <source>
        <dbReference type="Proteomes" id="UP000494165"/>
    </source>
</evidence>
<protein>
    <recommendedName>
        <fullName evidence="11">TOG domain-containing protein</fullName>
    </recommendedName>
</protein>
<dbReference type="PANTHER" id="PTHR23346:SF19">
    <property type="entry name" value="PROTEASOME ADAPTER AND SCAFFOLD PROTEIN ECM29"/>
    <property type="match status" value="1"/>
</dbReference>
<evidence type="ECO:0000256" key="3">
    <source>
        <dbReference type="ARBA" id="ARBA00022737"/>
    </source>
</evidence>
<dbReference type="Pfam" id="PF13001">
    <property type="entry name" value="ECM29_N"/>
    <property type="match status" value="1"/>
</dbReference>